<dbReference type="SUPFAM" id="SSF53474">
    <property type="entry name" value="alpha/beta-Hydrolases"/>
    <property type="match status" value="1"/>
</dbReference>
<comment type="caution">
    <text evidence="6">The sequence shown here is derived from an EMBL/GenBank/DDBJ whole genome shotgun (WGS) entry which is preliminary data.</text>
</comment>
<dbReference type="PANTHER" id="PTHR11559">
    <property type="entry name" value="CARBOXYLESTERASE"/>
    <property type="match status" value="1"/>
</dbReference>
<dbReference type="PROSITE" id="PS00122">
    <property type="entry name" value="CARBOXYLESTERASE_B_1"/>
    <property type="match status" value="1"/>
</dbReference>
<protein>
    <recommendedName>
        <fullName evidence="3">Carboxylic ester hydrolase</fullName>
        <ecNumber evidence="3">3.1.1.-</ecNumber>
    </recommendedName>
</protein>
<dbReference type="InterPro" id="IPR002018">
    <property type="entry name" value="CarbesteraseB"/>
</dbReference>
<keyword evidence="2 3" id="KW-0378">Hydrolase</keyword>
<dbReference type="InterPro" id="IPR019826">
    <property type="entry name" value="Carboxylesterase_B_AS"/>
</dbReference>
<keyword evidence="7" id="KW-1185">Reference proteome</keyword>
<accession>A0A7D8UYI0</accession>
<name>A0A7D8UYI0_VANHU</name>
<evidence type="ECO:0000313" key="7">
    <source>
        <dbReference type="Proteomes" id="UP000473826"/>
    </source>
</evidence>
<gene>
    <name evidence="6" type="ORF">VHUM_03054</name>
</gene>
<dbReference type="GO" id="GO:0016787">
    <property type="term" value="F:hydrolase activity"/>
    <property type="evidence" value="ECO:0007669"/>
    <property type="project" value="UniProtKB-KW"/>
</dbReference>
<feature type="region of interest" description="Disordered" evidence="4">
    <location>
        <begin position="387"/>
        <end position="422"/>
    </location>
</feature>
<organism evidence="6 7">
    <name type="scientific">Vanrija humicola</name>
    <name type="common">Yeast</name>
    <name type="synonym">Cryptococcus humicola</name>
    <dbReference type="NCBI Taxonomy" id="5417"/>
    <lineage>
        <taxon>Eukaryota</taxon>
        <taxon>Fungi</taxon>
        <taxon>Dikarya</taxon>
        <taxon>Basidiomycota</taxon>
        <taxon>Agaricomycotina</taxon>
        <taxon>Tremellomycetes</taxon>
        <taxon>Trichosporonales</taxon>
        <taxon>Trichosporonaceae</taxon>
        <taxon>Vanrija</taxon>
    </lineage>
</organism>
<evidence type="ECO:0000259" key="5">
    <source>
        <dbReference type="Pfam" id="PF00135"/>
    </source>
</evidence>
<dbReference type="EC" id="3.1.1.-" evidence="3"/>
<evidence type="ECO:0000256" key="3">
    <source>
        <dbReference type="RuleBase" id="RU361235"/>
    </source>
</evidence>
<reference evidence="6 7" key="1">
    <citation type="journal article" date="2019" name="PLoS Genet.">
        <title>Convergent evolution of linked mating-type loci in basidiomycete fungi.</title>
        <authorList>
            <person name="Sun S."/>
            <person name="Coelho M.A."/>
            <person name="Heitman J."/>
            <person name="Nowrousian M."/>
        </authorList>
    </citation>
    <scope>NUCLEOTIDE SEQUENCE [LARGE SCALE GENOMIC DNA]</scope>
    <source>
        <strain evidence="6 7">CBS 4282</strain>
    </source>
</reference>
<dbReference type="Gene3D" id="3.40.50.1820">
    <property type="entry name" value="alpha/beta hydrolase"/>
    <property type="match status" value="1"/>
</dbReference>
<comment type="similarity">
    <text evidence="1 3">Belongs to the type-B carboxylesterase/lipase family.</text>
</comment>
<dbReference type="InterPro" id="IPR029058">
    <property type="entry name" value="AB_hydrolase_fold"/>
</dbReference>
<feature type="compositionally biased region" description="Polar residues" evidence="4">
    <location>
        <begin position="387"/>
        <end position="400"/>
    </location>
</feature>
<dbReference type="AlphaFoldDB" id="A0A7D8UYI0"/>
<evidence type="ECO:0000256" key="4">
    <source>
        <dbReference type="SAM" id="MobiDB-lite"/>
    </source>
</evidence>
<evidence type="ECO:0000256" key="1">
    <source>
        <dbReference type="ARBA" id="ARBA00005964"/>
    </source>
</evidence>
<dbReference type="OrthoDB" id="408631at2759"/>
<dbReference type="Proteomes" id="UP000473826">
    <property type="component" value="Unassembled WGS sequence"/>
</dbReference>
<evidence type="ECO:0000256" key="2">
    <source>
        <dbReference type="ARBA" id="ARBA00022801"/>
    </source>
</evidence>
<dbReference type="Pfam" id="PF00135">
    <property type="entry name" value="COesterase"/>
    <property type="match status" value="1"/>
</dbReference>
<feature type="domain" description="Carboxylesterase type B" evidence="5">
    <location>
        <begin position="8"/>
        <end position="263"/>
    </location>
</feature>
<sequence>MQAGVDDIDEDCLTLTITAPKGAANSKARLPVMVWIYGGGFVQGSQVYYNDAALVPYSIVTDQPVVLVTINYRVGIWGFGYGKEIEDAGAANLGHRDQILALQWVQKHIRKFGGCKNKVTVFGQSAGAISIANLLLKARVDDKRLFRGAIRQSGAASSAPLAKTGEAWQGAYDALVAAAGCNDTCTHPDSLDCLRQLDAGDLLKAQVAMRAKFEYSLGFVFGPSIDGDIIPDSPAALLHAGKVAKVPFITGTTKDEGTAFIPQSGLLATPGAANIALGLLYPATPAKQLADGIFQRWPADPAQGAPFGTGSDLFGLPAAFKQLSAAITDIAFNSRRRWLLRNANLAGNAKTWSYFFNATGPCEEPQLGSEWRRAVWEKATDRQSLLTHPPTQAHMPTTSSTCSARRGPRARRRGTRPTRSSCRPSSWTIGECAVVRFRRAADAARRLNFAYNADPNGECLPEWPAHRYPDNKNSLRVVPGDVGVLQDDFREAQMDWMNDSAVAKGLYMRDGAAGEVTAELRRMSA</sequence>
<dbReference type="EMBL" id="QKWK01000008">
    <property type="protein sequence ID" value="TXT07334.1"/>
    <property type="molecule type" value="Genomic_DNA"/>
</dbReference>
<dbReference type="InterPro" id="IPR050309">
    <property type="entry name" value="Type-B_Carboxylest/Lipase"/>
</dbReference>
<proteinExistence type="inferred from homology"/>
<evidence type="ECO:0000313" key="6">
    <source>
        <dbReference type="EMBL" id="TXT07334.1"/>
    </source>
</evidence>
<feature type="compositionally biased region" description="Basic residues" evidence="4">
    <location>
        <begin position="406"/>
        <end position="416"/>
    </location>
</feature>